<protein>
    <submittedName>
        <fullName evidence="4 5">Acetyltransferase</fullName>
    </submittedName>
</protein>
<dbReference type="Proteomes" id="UP000186547">
    <property type="component" value="Chromosome"/>
</dbReference>
<dbReference type="PANTHER" id="PTHR43420">
    <property type="entry name" value="ACETYLTRANSFERASE"/>
    <property type="match status" value="1"/>
</dbReference>
<dbReference type="EMBL" id="CP019285">
    <property type="protein sequence ID" value="APW98349.1"/>
    <property type="molecule type" value="Genomic_DNA"/>
</dbReference>
<keyword evidence="2" id="KW-0012">Acyltransferase</keyword>
<keyword evidence="1 5" id="KW-0808">Transferase</keyword>
<name>M0L303_NATLA</name>
<evidence type="ECO:0000313" key="6">
    <source>
        <dbReference type="Proteomes" id="UP000011555"/>
    </source>
</evidence>
<dbReference type="PANTHER" id="PTHR43420:SF44">
    <property type="entry name" value="ACETYLTRANSFERASE YPEA"/>
    <property type="match status" value="1"/>
</dbReference>
<dbReference type="AlphaFoldDB" id="M0L303"/>
<evidence type="ECO:0000313" key="4">
    <source>
        <dbReference type="EMBL" id="APW98349.1"/>
    </source>
</evidence>
<dbReference type="EMBL" id="AOLZ01000076">
    <property type="protein sequence ID" value="EMA27952.1"/>
    <property type="molecule type" value="Genomic_DNA"/>
</dbReference>
<gene>
    <name evidence="5" type="ORF">C445_19907</name>
    <name evidence="4" type="ORF">CHINAEXTREME_11335</name>
</gene>
<reference evidence="4 7" key="1">
    <citation type="journal article" date="2011" name="J. Bacteriol.">
        <title>Genome sequence of Halobiforma lacisalsi AJ5, an extremely halophilic archaeon which harbors a bop gene.</title>
        <authorList>
            <person name="Jiang X."/>
            <person name="Wang S."/>
            <person name="Cheng H."/>
            <person name="Huo Y."/>
            <person name="Zhang X."/>
            <person name="Zhu X."/>
            <person name="Han X."/>
            <person name="Ni P."/>
            <person name="Wu M."/>
        </authorList>
    </citation>
    <scope>NUCLEOTIDE SEQUENCE [LARGE SCALE GENOMIC DNA]</scope>
    <source>
        <strain evidence="4 7">AJ5</strain>
    </source>
</reference>
<evidence type="ECO:0000313" key="7">
    <source>
        <dbReference type="Proteomes" id="UP000186547"/>
    </source>
</evidence>
<dbReference type="Pfam" id="PF00583">
    <property type="entry name" value="Acetyltransf_1"/>
    <property type="match status" value="1"/>
</dbReference>
<dbReference type="STRING" id="358396.CHINAEXTREME_11335"/>
<evidence type="ECO:0000259" key="3">
    <source>
        <dbReference type="PROSITE" id="PS51186"/>
    </source>
</evidence>
<proteinExistence type="predicted"/>
<dbReference type="CDD" id="cd04301">
    <property type="entry name" value="NAT_SF"/>
    <property type="match status" value="1"/>
</dbReference>
<evidence type="ECO:0000313" key="5">
    <source>
        <dbReference type="EMBL" id="EMA27952.1"/>
    </source>
</evidence>
<dbReference type="eggNOG" id="arCOG00826">
    <property type="taxonomic scope" value="Archaea"/>
</dbReference>
<evidence type="ECO:0000256" key="1">
    <source>
        <dbReference type="ARBA" id="ARBA00022679"/>
    </source>
</evidence>
<sequence>MEIRRLPADEAAVRRYLERLWVPFNRELEGIAEGFALADDVDPVESELEYRLDRLEEDSYRAWVAVDADSGHSRARGRGREQEPLAEVDGEFAGFVATEVDEPPSTFDRPDRLVIRDIYVGEPYRGTGLARELIDRARTRARERGCSEFALEVDVENERALAFYEKLGFETVRRTMVADVDADVGDGAE</sequence>
<dbReference type="SUPFAM" id="SSF55729">
    <property type="entry name" value="Acyl-CoA N-acyltransferases (Nat)"/>
    <property type="match status" value="1"/>
</dbReference>
<dbReference type="GeneID" id="30921725"/>
<dbReference type="InterPro" id="IPR016181">
    <property type="entry name" value="Acyl_CoA_acyltransferase"/>
</dbReference>
<dbReference type="InterPro" id="IPR050680">
    <property type="entry name" value="YpeA/RimI_acetyltransf"/>
</dbReference>
<dbReference type="PROSITE" id="PS51186">
    <property type="entry name" value="GNAT"/>
    <property type="match status" value="1"/>
</dbReference>
<reference evidence="5 6" key="2">
    <citation type="journal article" date="2014" name="PLoS Genet.">
        <title>Phylogenetically driven sequencing of extremely halophilic archaea reveals strategies for static and dynamic osmo-response.</title>
        <authorList>
            <person name="Becker E.A."/>
            <person name="Seitzer P.M."/>
            <person name="Tritt A."/>
            <person name="Larsen D."/>
            <person name="Krusor M."/>
            <person name="Yao A.I."/>
            <person name="Wu D."/>
            <person name="Madern D."/>
            <person name="Eisen J.A."/>
            <person name="Darling A.E."/>
            <person name="Facciotti M.T."/>
        </authorList>
    </citation>
    <scope>NUCLEOTIDE SEQUENCE [LARGE SCALE GENOMIC DNA]</scope>
    <source>
        <strain evidence="5 6">AJ5</strain>
    </source>
</reference>
<dbReference type="KEGG" id="hlc:CHINAEXTREME11335"/>
<dbReference type="Proteomes" id="UP000011555">
    <property type="component" value="Unassembled WGS sequence"/>
</dbReference>
<dbReference type="RefSeq" id="WP_007143662.1">
    <property type="nucleotide sequence ID" value="NZ_AOLZ01000076.1"/>
</dbReference>
<accession>M0L303</accession>
<reference evidence="4" key="3">
    <citation type="submission" date="2017-01" db="EMBL/GenBank/DDBJ databases">
        <authorList>
            <person name="Mah S.A."/>
            <person name="Swanson W.J."/>
            <person name="Moy G.W."/>
            <person name="Vacquier V.D."/>
        </authorList>
    </citation>
    <scope>NUCLEOTIDE SEQUENCE</scope>
    <source>
        <strain evidence="4">AJ5</strain>
    </source>
</reference>
<organism evidence="5 6">
    <name type="scientific">Natronobacterium lacisalsi AJ5</name>
    <dbReference type="NCBI Taxonomy" id="358396"/>
    <lineage>
        <taxon>Archaea</taxon>
        <taxon>Methanobacteriati</taxon>
        <taxon>Methanobacteriota</taxon>
        <taxon>Stenosarchaea group</taxon>
        <taxon>Halobacteria</taxon>
        <taxon>Halobacteriales</taxon>
        <taxon>Natrialbaceae</taxon>
        <taxon>Natronobacterium</taxon>
    </lineage>
</organism>
<keyword evidence="6" id="KW-1185">Reference proteome</keyword>
<dbReference type="GO" id="GO:0016747">
    <property type="term" value="F:acyltransferase activity, transferring groups other than amino-acyl groups"/>
    <property type="evidence" value="ECO:0007669"/>
    <property type="project" value="InterPro"/>
</dbReference>
<dbReference type="InterPro" id="IPR000182">
    <property type="entry name" value="GNAT_dom"/>
</dbReference>
<dbReference type="Gene3D" id="3.40.630.30">
    <property type="match status" value="1"/>
</dbReference>
<feature type="domain" description="N-acetyltransferase" evidence="3">
    <location>
        <begin position="39"/>
        <end position="189"/>
    </location>
</feature>
<evidence type="ECO:0000256" key="2">
    <source>
        <dbReference type="ARBA" id="ARBA00023315"/>
    </source>
</evidence>